<evidence type="ECO:0008006" key="4">
    <source>
        <dbReference type="Google" id="ProtNLM"/>
    </source>
</evidence>
<keyword evidence="3" id="KW-1185">Reference proteome</keyword>
<reference evidence="2 3" key="1">
    <citation type="submission" date="2018-06" db="EMBL/GenBank/DDBJ databases">
        <title>Genomic Encyclopedia of Archaeal and Bacterial Type Strains, Phase II (KMG-II): from individual species to whole genera.</title>
        <authorList>
            <person name="Goeker M."/>
        </authorList>
    </citation>
    <scope>NUCLEOTIDE SEQUENCE [LARGE SCALE GENOMIC DNA]</scope>
    <source>
        <strain evidence="2 3">DSM 23857</strain>
    </source>
</reference>
<dbReference type="EMBL" id="QLLL01000001">
    <property type="protein sequence ID" value="RAJ10935.1"/>
    <property type="molecule type" value="Genomic_DNA"/>
</dbReference>
<feature type="region of interest" description="Disordered" evidence="1">
    <location>
        <begin position="1"/>
        <end position="20"/>
    </location>
</feature>
<evidence type="ECO:0000256" key="1">
    <source>
        <dbReference type="SAM" id="MobiDB-lite"/>
    </source>
</evidence>
<evidence type="ECO:0000313" key="2">
    <source>
        <dbReference type="EMBL" id="RAJ10935.1"/>
    </source>
</evidence>
<proteinExistence type="predicted"/>
<dbReference type="AlphaFoldDB" id="A0A327R3Z7"/>
<protein>
    <recommendedName>
        <fullName evidence="4">Surface antigen-like variable number repeat protein</fullName>
    </recommendedName>
</protein>
<dbReference type="OrthoDB" id="609711at2"/>
<gene>
    <name evidence="2" type="ORF">LX64_00542</name>
</gene>
<dbReference type="Proteomes" id="UP000249547">
    <property type="component" value="Unassembled WGS sequence"/>
</dbReference>
<name>A0A327R3Z7_9BACT</name>
<accession>A0A327R3Z7</accession>
<sequence>MPVNPVFAQHPDRDTVPVEQKQKKRWFRKVNDYVDSLKNRRFRDSVLRKISKANEPPKPEDSSMYKSEKYFTEHTGKVIRRIIYRQLKVFGPGSINDTTFTTNMKLIKMANKLHYNSHIWLIRQNLFFRERDTVNAFELAENERYLRSRPFIQDARIYVVNSTDNNDTADVLVITKDVFEYGADVRKVQTSAVGASVYNNNLFGAGQKVEVGFLWDKDYKPEWNSEISYTKYNLWGSFIDASVGYSTLNNTTALDSGVYEGSYYVRVNRPLYRQTASLAGGLTLAHNFSMNIRNRADSLYRDYRYNVFDVWTGYNFRRRRGDDGKMGSKPDMAILGRYYRVNFDKRPNQEIYKNDPIYNDRHYYIGQFYIFKQDFFKAHHFFGFGRTEDIPFGYNASLTAGWENWVGRRRFYTGVEMQKDWLTKMQGIVTLKLGMGTFWQAGVSEDAVIHGEVDYFSRLFKFGKKGYLRQFGRIDYLGNPNNYFYRPLNINRENGLTGYVRTTINGYQRLNVQSETVWYSPLRVYGFKFNFFLSLQASQLNYEKTNLLSNPIYSGFGVGVRIRNENLSINTLQLAAYAYPNAAPGMQGVWFQLTTVSDLRFDIFALKIPQFISFR</sequence>
<organism evidence="2 3">
    <name type="scientific">Chitinophaga skermanii</name>
    <dbReference type="NCBI Taxonomy" id="331697"/>
    <lineage>
        <taxon>Bacteria</taxon>
        <taxon>Pseudomonadati</taxon>
        <taxon>Bacteroidota</taxon>
        <taxon>Chitinophagia</taxon>
        <taxon>Chitinophagales</taxon>
        <taxon>Chitinophagaceae</taxon>
        <taxon>Chitinophaga</taxon>
    </lineage>
</organism>
<comment type="caution">
    <text evidence="2">The sequence shown here is derived from an EMBL/GenBank/DDBJ whole genome shotgun (WGS) entry which is preliminary data.</text>
</comment>
<evidence type="ECO:0000313" key="3">
    <source>
        <dbReference type="Proteomes" id="UP000249547"/>
    </source>
</evidence>
<dbReference type="RefSeq" id="WP_111596051.1">
    <property type="nucleotide sequence ID" value="NZ_QLLL01000001.1"/>
</dbReference>